<dbReference type="AlphaFoldDB" id="A0A133YFU3"/>
<dbReference type="EMBL" id="LSCV01000008">
    <property type="protein sequence ID" value="KXB42054.1"/>
    <property type="molecule type" value="Genomic_DNA"/>
</dbReference>
<protein>
    <recommendedName>
        <fullName evidence="7">ABC-2 type transporter transmembrane domain-containing protein</fullName>
    </recommendedName>
</protein>
<keyword evidence="4 6" id="KW-1133">Transmembrane helix</keyword>
<evidence type="ECO:0000259" key="7">
    <source>
        <dbReference type="Pfam" id="PF12698"/>
    </source>
</evidence>
<feature type="transmembrane region" description="Helical" evidence="6">
    <location>
        <begin position="204"/>
        <end position="231"/>
    </location>
</feature>
<organism evidence="8 9">
    <name type="scientific">Amygdalobacter nucleatus</name>
    <dbReference type="NCBI Taxonomy" id="3029274"/>
    <lineage>
        <taxon>Bacteria</taxon>
        <taxon>Bacillati</taxon>
        <taxon>Bacillota</taxon>
        <taxon>Clostridia</taxon>
        <taxon>Eubacteriales</taxon>
        <taxon>Oscillospiraceae</taxon>
        <taxon>Amygdalobacter</taxon>
    </lineage>
</organism>
<evidence type="ECO:0000256" key="5">
    <source>
        <dbReference type="ARBA" id="ARBA00023136"/>
    </source>
</evidence>
<evidence type="ECO:0000256" key="4">
    <source>
        <dbReference type="ARBA" id="ARBA00022989"/>
    </source>
</evidence>
<dbReference type="GO" id="GO:0005886">
    <property type="term" value="C:plasma membrane"/>
    <property type="evidence" value="ECO:0007669"/>
    <property type="project" value="UniProtKB-SubCell"/>
</dbReference>
<comment type="subcellular location">
    <subcellularLocation>
        <location evidence="1">Cell membrane</location>
        <topology evidence="1">Multi-pass membrane protein</topology>
    </subcellularLocation>
</comment>
<comment type="caution">
    <text evidence="8">The sequence shown here is derived from an EMBL/GenBank/DDBJ whole genome shotgun (WGS) entry which is preliminary data.</text>
</comment>
<dbReference type="RefSeq" id="WP_066713550.1">
    <property type="nucleotide sequence ID" value="NZ_JARFNM010000001.1"/>
</dbReference>
<gene>
    <name evidence="8" type="ORF">HMPREF1872_00529</name>
</gene>
<feature type="domain" description="ABC-2 type transporter transmembrane" evidence="7">
    <location>
        <begin position="20"/>
        <end position="397"/>
    </location>
</feature>
<evidence type="ECO:0000313" key="8">
    <source>
        <dbReference type="EMBL" id="KXB42054.1"/>
    </source>
</evidence>
<feature type="transmembrane region" description="Helical" evidence="6">
    <location>
        <begin position="284"/>
        <end position="307"/>
    </location>
</feature>
<keyword evidence="2" id="KW-1003">Cell membrane</keyword>
<dbReference type="PANTHER" id="PTHR30294:SF29">
    <property type="entry name" value="MULTIDRUG ABC TRANSPORTER PERMEASE YBHS-RELATED"/>
    <property type="match status" value="1"/>
</dbReference>
<dbReference type="OrthoDB" id="9774039at2"/>
<feature type="transmembrane region" description="Helical" evidence="6">
    <location>
        <begin position="382"/>
        <end position="402"/>
    </location>
</feature>
<accession>A0A133YFU3</accession>
<evidence type="ECO:0000256" key="1">
    <source>
        <dbReference type="ARBA" id="ARBA00004651"/>
    </source>
</evidence>
<dbReference type="Pfam" id="PF12698">
    <property type="entry name" value="ABC2_membrane_3"/>
    <property type="match status" value="1"/>
</dbReference>
<sequence length="410" mass="46936">MQSFKLFWRLINARKRASIIALAIYFLISICFFYANRHHTKSFKAQSIKIGLVQTTDSNIEQGGELVQAEQAFLKSFLAHVGEGNELIYLSDDENVLKQSLYDRKSDVLLRLPNGFLTSWLDTNGKKLKVELKTKDNQLAYHIIEARVSAFLRNWQILQSAETVLDTKHKTDIYTLINNVQKSLDTQITVRNARAKEYKLLNIIAYNGLPILSYAFIVAFISIMAGNFYIMNQKNLKQRDEIGNVRASNKLLSTYLAALLFGVAYWLVFILFIHLLYGHFVFSLILMLLYAASLLNMFCLIAFAIFIAEINSKPGVTQFLSTILSLLISFGSGIFVPLELVSKPLRTVSMLFSPIWNVKLNYLLLSYATWSKTQKTTALKYIAIQLLLLVTYLMLSLLLRYYRSHKKARS</sequence>
<dbReference type="Proteomes" id="UP000070080">
    <property type="component" value="Unassembled WGS sequence"/>
</dbReference>
<dbReference type="InterPro" id="IPR051449">
    <property type="entry name" value="ABC-2_transporter_component"/>
</dbReference>
<keyword evidence="3 6" id="KW-0812">Transmembrane</keyword>
<dbReference type="GO" id="GO:0140359">
    <property type="term" value="F:ABC-type transporter activity"/>
    <property type="evidence" value="ECO:0007669"/>
    <property type="project" value="InterPro"/>
</dbReference>
<feature type="transmembrane region" description="Helical" evidence="6">
    <location>
        <begin position="251"/>
        <end position="277"/>
    </location>
</feature>
<proteinExistence type="predicted"/>
<dbReference type="InterPro" id="IPR013525">
    <property type="entry name" value="ABC2_TM"/>
</dbReference>
<keyword evidence="5 6" id="KW-0472">Membrane</keyword>
<dbReference type="STRING" id="1497955.HMPREF1872_00529"/>
<evidence type="ECO:0000256" key="2">
    <source>
        <dbReference type="ARBA" id="ARBA00022475"/>
    </source>
</evidence>
<keyword evidence="9" id="KW-1185">Reference proteome</keyword>
<feature type="transmembrane region" description="Helical" evidence="6">
    <location>
        <begin position="319"/>
        <end position="338"/>
    </location>
</feature>
<evidence type="ECO:0000256" key="3">
    <source>
        <dbReference type="ARBA" id="ARBA00022692"/>
    </source>
</evidence>
<reference evidence="9" key="1">
    <citation type="submission" date="2016-01" db="EMBL/GenBank/DDBJ databases">
        <authorList>
            <person name="Mitreva M."/>
            <person name="Pepin K.H."/>
            <person name="Mihindukulasuriya K.A."/>
            <person name="Fulton R."/>
            <person name="Fronick C."/>
            <person name="O'Laughlin M."/>
            <person name="Miner T."/>
            <person name="Herter B."/>
            <person name="Rosa B.A."/>
            <person name="Cordes M."/>
            <person name="Tomlinson C."/>
            <person name="Wollam A."/>
            <person name="Palsikar V.B."/>
            <person name="Mardis E.R."/>
            <person name="Wilson R.K."/>
        </authorList>
    </citation>
    <scope>NUCLEOTIDE SEQUENCE [LARGE SCALE GENOMIC DNA]</scope>
    <source>
        <strain evidence="9">KA00274</strain>
    </source>
</reference>
<name>A0A133YFU3_9FIRM</name>
<evidence type="ECO:0000256" key="6">
    <source>
        <dbReference type="SAM" id="Phobius"/>
    </source>
</evidence>
<feature type="transmembrane region" description="Helical" evidence="6">
    <location>
        <begin position="17"/>
        <end position="35"/>
    </location>
</feature>
<evidence type="ECO:0000313" key="9">
    <source>
        <dbReference type="Proteomes" id="UP000070080"/>
    </source>
</evidence>
<dbReference type="PANTHER" id="PTHR30294">
    <property type="entry name" value="MEMBRANE COMPONENT OF ABC TRANSPORTER YHHJ-RELATED"/>
    <property type="match status" value="1"/>
</dbReference>